<organism evidence="3 4">
    <name type="scientific">Candidatus Curtissbacteria bacterium GW2011_GWC2_38_9</name>
    <dbReference type="NCBI Taxonomy" id="1618414"/>
    <lineage>
        <taxon>Bacteria</taxon>
        <taxon>Candidatus Curtissiibacteriota</taxon>
    </lineage>
</organism>
<dbReference type="CDD" id="cd02440">
    <property type="entry name" value="AdoMet_MTases"/>
    <property type="match status" value="1"/>
</dbReference>
<dbReference type="GO" id="GO:0008168">
    <property type="term" value="F:methyltransferase activity"/>
    <property type="evidence" value="ECO:0007669"/>
    <property type="project" value="UniProtKB-KW"/>
</dbReference>
<keyword evidence="3" id="KW-0489">Methyltransferase</keyword>
<reference evidence="3 4" key="1">
    <citation type="journal article" date="2015" name="Nature">
        <title>rRNA introns, odd ribosomes, and small enigmatic genomes across a large radiation of phyla.</title>
        <authorList>
            <person name="Brown C.T."/>
            <person name="Hug L.A."/>
            <person name="Thomas B.C."/>
            <person name="Sharon I."/>
            <person name="Castelle C.J."/>
            <person name="Singh A."/>
            <person name="Wilkins M.J."/>
            <person name="Williams K.H."/>
            <person name="Banfield J.F."/>
        </authorList>
    </citation>
    <scope>NUCLEOTIDE SEQUENCE [LARGE SCALE GENOMIC DNA]</scope>
</reference>
<feature type="domain" description="Methyltransferase" evidence="2">
    <location>
        <begin position="54"/>
        <end position="149"/>
    </location>
</feature>
<proteinExistence type="predicted"/>
<name>A0A0G0LE96_9BACT</name>
<evidence type="ECO:0000256" key="1">
    <source>
        <dbReference type="ARBA" id="ARBA00022679"/>
    </source>
</evidence>
<dbReference type="AlphaFoldDB" id="A0A0G0LE96"/>
<dbReference type="InterPro" id="IPR029063">
    <property type="entry name" value="SAM-dependent_MTases_sf"/>
</dbReference>
<comment type="caution">
    <text evidence="3">The sequence shown here is derived from an EMBL/GenBank/DDBJ whole genome shotgun (WGS) entry which is preliminary data.</text>
</comment>
<evidence type="ECO:0000313" key="4">
    <source>
        <dbReference type="Proteomes" id="UP000034893"/>
    </source>
</evidence>
<dbReference type="PANTHER" id="PTHR43861">
    <property type="entry name" value="TRANS-ACONITATE 2-METHYLTRANSFERASE-RELATED"/>
    <property type="match status" value="1"/>
</dbReference>
<dbReference type="Gene3D" id="3.40.50.150">
    <property type="entry name" value="Vaccinia Virus protein VP39"/>
    <property type="match status" value="1"/>
</dbReference>
<dbReference type="GO" id="GO:0032259">
    <property type="term" value="P:methylation"/>
    <property type="evidence" value="ECO:0007669"/>
    <property type="project" value="UniProtKB-KW"/>
</dbReference>
<evidence type="ECO:0000313" key="3">
    <source>
        <dbReference type="EMBL" id="KKQ89377.1"/>
    </source>
</evidence>
<evidence type="ECO:0000259" key="2">
    <source>
        <dbReference type="Pfam" id="PF13649"/>
    </source>
</evidence>
<dbReference type="Gene3D" id="2.20.25.110">
    <property type="entry name" value="S-adenosyl-L-methionine-dependent methyltransferases"/>
    <property type="match status" value="1"/>
</dbReference>
<dbReference type="PANTHER" id="PTHR43861:SF3">
    <property type="entry name" value="PUTATIVE (AFU_ORTHOLOGUE AFUA_2G14390)-RELATED"/>
    <property type="match status" value="1"/>
</dbReference>
<dbReference type="Proteomes" id="UP000034893">
    <property type="component" value="Unassembled WGS sequence"/>
</dbReference>
<dbReference type="InterPro" id="IPR041698">
    <property type="entry name" value="Methyltransf_25"/>
</dbReference>
<dbReference type="SUPFAM" id="SSF53335">
    <property type="entry name" value="S-adenosyl-L-methionine-dependent methyltransferases"/>
    <property type="match status" value="1"/>
</dbReference>
<gene>
    <name evidence="3" type="ORF">UT12_C0015G0008</name>
</gene>
<keyword evidence="1 3" id="KW-0808">Transferase</keyword>
<dbReference type="Pfam" id="PF13649">
    <property type="entry name" value="Methyltransf_25"/>
    <property type="match status" value="1"/>
</dbReference>
<protein>
    <submittedName>
        <fullName evidence="3">Methyltransferase type 11</fullName>
    </submittedName>
</protein>
<dbReference type="EMBL" id="LBVP01000015">
    <property type="protein sequence ID" value="KKQ89377.1"/>
    <property type="molecule type" value="Genomic_DNA"/>
</dbReference>
<sequence length="260" mass="30187">MLIHRQLNKSWFKDFFNNYYHSIYADFGIFSDAQNKKETSFVASILDIPKSAKILDIPCGQGRHAVLLAKQGYSLTGVDLSDTLLEAAKKLAIKEKVKINFFKKDMRKITFFNEFDGVINLFSSFGYFLNDEDNLKVLKLFNISLKPKGRFILDLLNGDQFLKQLDKLPKKIWWKAGGAYVLLEDRSEKDKKIMVNDITLISSNKPIKRAQSLMKLYNLIEIREYLKKSGFKILKVFGDYDKTKFLDSSHRMIILSEKIK</sequence>
<accession>A0A0G0LE96</accession>